<gene>
    <name evidence="2" type="ORF">NLJ89_g11441</name>
</gene>
<keyword evidence="3" id="KW-1185">Reference proteome</keyword>
<dbReference type="EMBL" id="JANKHO010002637">
    <property type="protein sequence ID" value="KAJ3490333.1"/>
    <property type="molecule type" value="Genomic_DNA"/>
</dbReference>
<sequence>MHLQPAFASAVADVLLGAHDVPTARLLDRRGAPTMAAHRMPGNLPPALIALLDSSTSRRRTCPYFPHPSHLKKLTFQDTHDNHDAVGTVATSFLRTTSLQQHAFDSIGCSEWKPRTRHTADDDNDERDTQEW</sequence>
<dbReference type="AlphaFoldDB" id="A0A9W8MPD2"/>
<protein>
    <submittedName>
        <fullName evidence="2">Uncharacterized protein</fullName>
    </submittedName>
</protein>
<evidence type="ECO:0000256" key="1">
    <source>
        <dbReference type="SAM" id="MobiDB-lite"/>
    </source>
</evidence>
<evidence type="ECO:0000313" key="3">
    <source>
        <dbReference type="Proteomes" id="UP001148786"/>
    </source>
</evidence>
<feature type="region of interest" description="Disordered" evidence="1">
    <location>
        <begin position="113"/>
        <end position="132"/>
    </location>
</feature>
<reference evidence="2" key="1">
    <citation type="submission" date="2022-07" db="EMBL/GenBank/DDBJ databases">
        <title>Genome Sequence of Agrocybe chaxingu.</title>
        <authorList>
            <person name="Buettner E."/>
        </authorList>
    </citation>
    <scope>NUCLEOTIDE SEQUENCE</scope>
    <source>
        <strain evidence="2">MP-N11</strain>
    </source>
</reference>
<proteinExistence type="predicted"/>
<dbReference type="Proteomes" id="UP001148786">
    <property type="component" value="Unassembled WGS sequence"/>
</dbReference>
<organism evidence="2 3">
    <name type="scientific">Agrocybe chaxingu</name>
    <dbReference type="NCBI Taxonomy" id="84603"/>
    <lineage>
        <taxon>Eukaryota</taxon>
        <taxon>Fungi</taxon>
        <taxon>Dikarya</taxon>
        <taxon>Basidiomycota</taxon>
        <taxon>Agaricomycotina</taxon>
        <taxon>Agaricomycetes</taxon>
        <taxon>Agaricomycetidae</taxon>
        <taxon>Agaricales</taxon>
        <taxon>Agaricineae</taxon>
        <taxon>Strophariaceae</taxon>
        <taxon>Agrocybe</taxon>
    </lineage>
</organism>
<evidence type="ECO:0000313" key="2">
    <source>
        <dbReference type="EMBL" id="KAJ3490333.1"/>
    </source>
</evidence>
<comment type="caution">
    <text evidence="2">The sequence shown here is derived from an EMBL/GenBank/DDBJ whole genome shotgun (WGS) entry which is preliminary data.</text>
</comment>
<accession>A0A9W8MPD2</accession>
<name>A0A9W8MPD2_9AGAR</name>